<proteinExistence type="predicted"/>
<dbReference type="Proteomes" id="UP000306808">
    <property type="component" value="Unassembled WGS sequence"/>
</dbReference>
<dbReference type="OrthoDB" id="615470at2"/>
<sequence>MYDNVEPYSTEVIYPAKYDTISAKIGFERVELDLMKAGRIPSKQISMGKSTKTVIEYDGKQVVIDSLVSWINVPDLKQPKLYRIKVYTVDQYDNKSVPQEIAVIPFTSGDWDNLVVASPRVLTSPNAAVIDWPSALSSILLEYRSVDYEYTDKDGKKITGNKGANPRIFAANLNAGEQFNIQLSYNVIPKVNGTTILDSLKIETSLNINMPTSSTVFNPAEQDILAANGVTVFTSEGVSSYRKLVFPVHTNTLQDLFYFPNIEELDLTGGDIFDLKTISYNRNNISKVIGGGDYLPFIRKVSPISDANAQTMVDLLNLGIIKKVKYVPNSLGIDHLLRPFDEAGVIEWVTTPDESLIPMNFFLDGKIQDATAWALDLVNPATSYPAGTNIVNPIKATLKGKNGSFIFVLPKEYRFNIAEYKYLKFKVYMPAKSTYNGIYGPYQRIWPRFMNYTWAFNTESSFGQEYWAPDANAFRISDENLEKWTDVTVDLSNLIDRHNRVVVINIGGEPTLTFSLPATDMVYYFSNFRFAK</sequence>
<accession>A0A4U0PHL6</accession>
<name>A0A4U0PHL6_9SPHI</name>
<keyword evidence="2" id="KW-1185">Reference proteome</keyword>
<dbReference type="EMBL" id="SUME01000002">
    <property type="protein sequence ID" value="TJZ62344.1"/>
    <property type="molecule type" value="Genomic_DNA"/>
</dbReference>
<organism evidence="1 2">
    <name type="scientific">Sphingobacterium olei</name>
    <dbReference type="NCBI Taxonomy" id="2571155"/>
    <lineage>
        <taxon>Bacteria</taxon>
        <taxon>Pseudomonadati</taxon>
        <taxon>Bacteroidota</taxon>
        <taxon>Sphingobacteriia</taxon>
        <taxon>Sphingobacteriales</taxon>
        <taxon>Sphingobacteriaceae</taxon>
        <taxon>Sphingobacterium</taxon>
    </lineage>
</organism>
<evidence type="ECO:0000313" key="2">
    <source>
        <dbReference type="Proteomes" id="UP000306808"/>
    </source>
</evidence>
<comment type="caution">
    <text evidence="1">The sequence shown here is derived from an EMBL/GenBank/DDBJ whole genome shotgun (WGS) entry which is preliminary data.</text>
</comment>
<gene>
    <name evidence="1" type="ORF">FAZ15_05735</name>
</gene>
<reference evidence="1 2" key="1">
    <citation type="submission" date="2019-04" db="EMBL/GenBank/DDBJ databases">
        <title>Sphingobacterium olei sp. nov., isolated from oil-contaminated soil.</title>
        <authorList>
            <person name="Liu B."/>
        </authorList>
    </citation>
    <scope>NUCLEOTIDE SEQUENCE [LARGE SCALE GENOMIC DNA]</scope>
    <source>
        <strain evidence="1 2">HAL-9</strain>
    </source>
</reference>
<protein>
    <submittedName>
        <fullName evidence="1">Uncharacterized protein</fullName>
    </submittedName>
</protein>
<evidence type="ECO:0000313" key="1">
    <source>
        <dbReference type="EMBL" id="TJZ62344.1"/>
    </source>
</evidence>
<dbReference type="AlphaFoldDB" id="A0A4U0PHL6"/>